<evidence type="ECO:0000313" key="2">
    <source>
        <dbReference type="EMBL" id="TWF71726.1"/>
    </source>
</evidence>
<organism evidence="2 3">
    <name type="scientific">Kitasatospora viridis</name>
    <dbReference type="NCBI Taxonomy" id="281105"/>
    <lineage>
        <taxon>Bacteria</taxon>
        <taxon>Bacillati</taxon>
        <taxon>Actinomycetota</taxon>
        <taxon>Actinomycetes</taxon>
        <taxon>Kitasatosporales</taxon>
        <taxon>Streptomycetaceae</taxon>
        <taxon>Kitasatospora</taxon>
    </lineage>
</organism>
<protein>
    <submittedName>
        <fullName evidence="2">Uncharacterized protein</fullName>
    </submittedName>
</protein>
<dbReference type="OrthoDB" id="9996707at2"/>
<sequence>MKTTHKGRTIEATRPQGNQYNPTIIKINDHLVPAPNRTMTPKEAITWAKTLIDDVDAAPLKARDPYDRPWLYDQTALDACPLSVKNAGKINGHLDHHALRKGQPCTDSRCVERATKAARRKARSFGITGASISAMLDTAEFPRYSDTKRHGFSASSDTKRRCVTVHGYGIDLEPMAEALRARGLHVVHVLPNGYLAVYHRAEALAQNLPDVAPAPETAPAAPALSVPAVRAALKRASLTLAQSDKLGGFDTDGLYLRRLRGSNRVRVAWTCGRSDGDAYRASAERGQAALDEVAKLLDRAPLAAVRVTEGVDVFEQPASAPDAAPAPVAVADPEPAFAVVPQPPFGAFATVGEAVTGPVQPRPLPRAHRPAAPACDHVARQVRVFKASPFVGVSIALDCVCRCNHWQVGGHGVATPEAVTLNEVAEHIRREGYEITGGWTAHEEGAEFPHVCYRAAVRALPEVPRIVRTMPLVGDGESIRPMNPKFPESNWWLFTTANGRSYEVSWRQSSNPDSLRWHALTDRSHPAPHRQAANAATAAELLAALRDLPQQQARAEADRDAAAQALSRAGFAPMGEQHEGFTVMTSFDLRGAYTGLLVLHEHPRGWETDHDPAERRARYAEALTRTGWQRGENSTGEWSRPAADDSERIRAQWLAVKTDPAAMYRQTAYLDGKQRSELTVTGAQVDQWLKTRYGNRSLLAVASRPDMIAATAALGTGTVHMVWHIIPGDGPNSLAGKVTSILSTLGLVKADRMPGHCSDPARYTIPDHATAAVYCLVNFSHATPVEKVRAAVAALRAEGLNARESSTLAPQVGYGYGLTVEADGSLTDPRDGLRPDTPAVVEARKVLWRAGFSRENTELGTIGHRVYPQLPAHLRDGSVNVDNTPADELTRLHDRVSVTAPCNVWADGEGEQLARALSGAHEAAFRAAGWAVEREDEITVTVLPA</sequence>
<dbReference type="RefSeq" id="WP_145911521.1">
    <property type="nucleotide sequence ID" value="NZ_BAAAMZ010000022.1"/>
</dbReference>
<keyword evidence="3" id="KW-1185">Reference proteome</keyword>
<accession>A0A561SA24</accession>
<name>A0A561SA24_9ACTN</name>
<dbReference type="AlphaFoldDB" id="A0A561SA24"/>
<evidence type="ECO:0000313" key="3">
    <source>
        <dbReference type="Proteomes" id="UP000317940"/>
    </source>
</evidence>
<comment type="caution">
    <text evidence="2">The sequence shown here is derived from an EMBL/GenBank/DDBJ whole genome shotgun (WGS) entry which is preliminary data.</text>
</comment>
<gene>
    <name evidence="2" type="ORF">FHX73_1897</name>
</gene>
<evidence type="ECO:0000256" key="1">
    <source>
        <dbReference type="SAM" id="MobiDB-lite"/>
    </source>
</evidence>
<reference evidence="2 3" key="1">
    <citation type="submission" date="2019-06" db="EMBL/GenBank/DDBJ databases">
        <title>Sequencing the genomes of 1000 actinobacteria strains.</title>
        <authorList>
            <person name="Klenk H.-P."/>
        </authorList>
    </citation>
    <scope>NUCLEOTIDE SEQUENCE [LARGE SCALE GENOMIC DNA]</scope>
    <source>
        <strain evidence="2 3">DSM 44826</strain>
    </source>
</reference>
<dbReference type="Proteomes" id="UP000317940">
    <property type="component" value="Unassembled WGS sequence"/>
</dbReference>
<dbReference type="EMBL" id="VIWT01000008">
    <property type="protein sequence ID" value="TWF71726.1"/>
    <property type="molecule type" value="Genomic_DNA"/>
</dbReference>
<proteinExistence type="predicted"/>
<feature type="region of interest" description="Disordered" evidence="1">
    <location>
        <begin position="1"/>
        <end position="21"/>
    </location>
</feature>